<gene>
    <name evidence="2" type="ORF">G7043_44610</name>
</gene>
<evidence type="ECO:0000256" key="1">
    <source>
        <dbReference type="SAM" id="MobiDB-lite"/>
    </source>
</evidence>
<feature type="region of interest" description="Disordered" evidence="1">
    <location>
        <begin position="110"/>
        <end position="173"/>
    </location>
</feature>
<dbReference type="EMBL" id="JAAMPJ010000019">
    <property type="protein sequence ID" value="NGY65992.1"/>
    <property type="molecule type" value="Genomic_DNA"/>
</dbReference>
<dbReference type="SUPFAM" id="SSF82607">
    <property type="entry name" value="YbaB-like"/>
    <property type="match status" value="1"/>
</dbReference>
<protein>
    <submittedName>
        <fullName evidence="2">YbaB/EbfC family nucleoid-associated protein</fullName>
    </submittedName>
</protein>
<reference evidence="2 3" key="1">
    <citation type="submission" date="2020-03" db="EMBL/GenBank/DDBJ databases">
        <title>Isolation and identification of active actinomycetes.</title>
        <authorList>
            <person name="Sun X."/>
        </authorList>
    </citation>
    <scope>NUCLEOTIDE SEQUENCE [LARGE SCALE GENOMIC DNA]</scope>
    <source>
        <strain evidence="2 3">NEAU-D13</strain>
    </source>
</reference>
<accession>A0A7C9VY39</accession>
<feature type="compositionally biased region" description="Acidic residues" evidence="1">
    <location>
        <begin position="164"/>
        <end position="173"/>
    </location>
</feature>
<organism evidence="2 3">
    <name type="scientific">Lentzea alba</name>
    <dbReference type="NCBI Taxonomy" id="2714351"/>
    <lineage>
        <taxon>Bacteria</taxon>
        <taxon>Bacillati</taxon>
        <taxon>Actinomycetota</taxon>
        <taxon>Actinomycetes</taxon>
        <taxon>Pseudonocardiales</taxon>
        <taxon>Pseudonocardiaceae</taxon>
        <taxon>Lentzea</taxon>
    </lineage>
</organism>
<feature type="compositionally biased region" description="Pro residues" evidence="1">
    <location>
        <begin position="137"/>
        <end position="154"/>
    </location>
</feature>
<dbReference type="Gene3D" id="3.30.1310.10">
    <property type="entry name" value="Nucleoid-associated protein YbaB-like domain"/>
    <property type="match status" value="1"/>
</dbReference>
<dbReference type="InterPro" id="IPR004401">
    <property type="entry name" value="YbaB/EbfC"/>
</dbReference>
<name>A0A7C9VY39_9PSEU</name>
<dbReference type="AlphaFoldDB" id="A0A7C9VY39"/>
<feature type="compositionally biased region" description="Acidic residues" evidence="1">
    <location>
        <begin position="112"/>
        <end position="136"/>
    </location>
</feature>
<dbReference type="Pfam" id="PF02575">
    <property type="entry name" value="YbaB_DNA_bd"/>
    <property type="match status" value="1"/>
</dbReference>
<evidence type="ECO:0000313" key="2">
    <source>
        <dbReference type="EMBL" id="NGY65992.1"/>
    </source>
</evidence>
<dbReference type="RefSeq" id="WP_166055293.1">
    <property type="nucleotide sequence ID" value="NZ_JAAMPJ010000019.1"/>
</dbReference>
<comment type="caution">
    <text evidence="2">The sequence shown here is derived from an EMBL/GenBank/DDBJ whole genome shotgun (WGS) entry which is preliminary data.</text>
</comment>
<proteinExistence type="predicted"/>
<sequence length="173" mass="18876">MNPANPTQWVEEYEAKLADLKKKSEDLTENFAASTATVTSKDGAVIVTVGPNGGLQDLVLKRRAVELGSARLTAVILETARQAQKQAAQQVLELFKPLGEGTEAYQMVSDSIPDDDQDVEETESYNEIDEFDDEPEPAPAPPPMSRPAAAPQPAPARGRRRADDDDDDDNQPW</sequence>
<evidence type="ECO:0000313" key="3">
    <source>
        <dbReference type="Proteomes" id="UP000481360"/>
    </source>
</evidence>
<keyword evidence="3" id="KW-1185">Reference proteome</keyword>
<dbReference type="Proteomes" id="UP000481360">
    <property type="component" value="Unassembled WGS sequence"/>
</dbReference>
<dbReference type="GO" id="GO:0003677">
    <property type="term" value="F:DNA binding"/>
    <property type="evidence" value="ECO:0007669"/>
    <property type="project" value="InterPro"/>
</dbReference>
<dbReference type="InterPro" id="IPR036894">
    <property type="entry name" value="YbaB-like_sf"/>
</dbReference>